<dbReference type="Proteomes" id="UP000019277">
    <property type="component" value="Unassembled WGS sequence"/>
</dbReference>
<feature type="transmembrane region" description="Helical" evidence="1">
    <location>
        <begin position="20"/>
        <end position="43"/>
    </location>
</feature>
<evidence type="ECO:0000313" key="3">
    <source>
        <dbReference type="Proteomes" id="UP000019277"/>
    </source>
</evidence>
<reference evidence="2 3" key="1">
    <citation type="journal article" date="2014" name="Genome Announc.">
        <title>Draft Genome Sequence of the Antitrypanosomally Active Sponge-Associated Bacterium Actinokineospora sp. Strain EG49.</title>
        <authorList>
            <person name="Harjes J."/>
            <person name="Ryu T."/>
            <person name="Abdelmohsen U.R."/>
            <person name="Moitinho-Silva L."/>
            <person name="Horn H."/>
            <person name="Ravasi T."/>
            <person name="Hentschel U."/>
        </authorList>
    </citation>
    <scope>NUCLEOTIDE SEQUENCE [LARGE SCALE GENOMIC DNA]</scope>
    <source>
        <strain evidence="2 3">EG49</strain>
    </source>
</reference>
<dbReference type="EMBL" id="AYXG01000004">
    <property type="protein sequence ID" value="EWC64501.1"/>
    <property type="molecule type" value="Genomic_DNA"/>
</dbReference>
<comment type="caution">
    <text evidence="2">The sequence shown here is derived from an EMBL/GenBank/DDBJ whole genome shotgun (WGS) entry which is preliminary data.</text>
</comment>
<protein>
    <submittedName>
        <fullName evidence="2">Uncharacterized protein</fullName>
    </submittedName>
</protein>
<keyword evidence="1" id="KW-0812">Transmembrane</keyword>
<dbReference type="STRING" id="909613.UO65_0108"/>
<name>W7J654_9PSEU</name>
<keyword evidence="1" id="KW-1133">Transmembrane helix</keyword>
<gene>
    <name evidence="2" type="ORF">UO65_0108</name>
</gene>
<organism evidence="2 3">
    <name type="scientific">Actinokineospora spheciospongiae</name>
    <dbReference type="NCBI Taxonomy" id="909613"/>
    <lineage>
        <taxon>Bacteria</taxon>
        <taxon>Bacillati</taxon>
        <taxon>Actinomycetota</taxon>
        <taxon>Actinomycetes</taxon>
        <taxon>Pseudonocardiales</taxon>
        <taxon>Pseudonocardiaceae</taxon>
        <taxon>Actinokineospora</taxon>
    </lineage>
</organism>
<keyword evidence="3" id="KW-1185">Reference proteome</keyword>
<evidence type="ECO:0000256" key="1">
    <source>
        <dbReference type="SAM" id="Phobius"/>
    </source>
</evidence>
<sequence length="52" mass="5054">MVLAAVGVGSGGESFSEVLAGASGLGLGDAVGVVFTVMVAVSLRIQWSGMNV</sequence>
<evidence type="ECO:0000313" key="2">
    <source>
        <dbReference type="EMBL" id="EWC64501.1"/>
    </source>
</evidence>
<proteinExistence type="predicted"/>
<keyword evidence="1" id="KW-0472">Membrane</keyword>
<accession>W7J654</accession>
<dbReference type="AlphaFoldDB" id="W7J654"/>